<name>A0A0S4QK31_9ACTN</name>
<keyword evidence="1" id="KW-0472">Membrane</keyword>
<evidence type="ECO:0000256" key="1">
    <source>
        <dbReference type="SAM" id="Phobius"/>
    </source>
</evidence>
<evidence type="ECO:0000313" key="2">
    <source>
        <dbReference type="EMBL" id="CUU55192.1"/>
    </source>
</evidence>
<keyword evidence="1" id="KW-1133">Transmembrane helix</keyword>
<dbReference type="RefSeq" id="WP_165615525.1">
    <property type="nucleotide sequence ID" value="NZ_FAOZ01000004.1"/>
</dbReference>
<organism evidence="2 3">
    <name type="scientific">Parafrankia irregularis</name>
    <dbReference type="NCBI Taxonomy" id="795642"/>
    <lineage>
        <taxon>Bacteria</taxon>
        <taxon>Bacillati</taxon>
        <taxon>Actinomycetota</taxon>
        <taxon>Actinomycetes</taxon>
        <taxon>Frankiales</taxon>
        <taxon>Frankiaceae</taxon>
        <taxon>Parafrankia</taxon>
    </lineage>
</organism>
<dbReference type="Proteomes" id="UP000198802">
    <property type="component" value="Unassembled WGS sequence"/>
</dbReference>
<proteinExistence type="predicted"/>
<keyword evidence="3" id="KW-1185">Reference proteome</keyword>
<dbReference type="NCBIfam" id="NF041808">
    <property type="entry name" value="daptide_123"/>
    <property type="match status" value="1"/>
</dbReference>
<sequence>MEFVPSLDLAVEELENLEAPAWWHYVVGFGAGAVVGGAALYGGIAIGVAIT</sequence>
<reference evidence="3" key="1">
    <citation type="submission" date="2015-11" db="EMBL/GenBank/DDBJ databases">
        <authorList>
            <person name="Varghese N."/>
        </authorList>
    </citation>
    <scope>NUCLEOTIDE SEQUENCE [LARGE SCALE GENOMIC DNA]</scope>
    <source>
        <strain evidence="3">DSM 45899</strain>
    </source>
</reference>
<keyword evidence="1" id="KW-0812">Transmembrane</keyword>
<protein>
    <submittedName>
        <fullName evidence="2">Uncharacterized protein</fullName>
    </submittedName>
</protein>
<accession>A0A0S4QK31</accession>
<gene>
    <name evidence="2" type="ORF">Ga0074812_104273</name>
</gene>
<feature type="transmembrane region" description="Helical" evidence="1">
    <location>
        <begin position="22"/>
        <end position="50"/>
    </location>
</feature>
<dbReference type="AlphaFoldDB" id="A0A0S4QK31"/>
<dbReference type="EMBL" id="FAOZ01000004">
    <property type="protein sequence ID" value="CUU55192.1"/>
    <property type="molecule type" value="Genomic_DNA"/>
</dbReference>
<evidence type="ECO:0000313" key="3">
    <source>
        <dbReference type="Proteomes" id="UP000198802"/>
    </source>
</evidence>